<evidence type="ECO:0000313" key="2">
    <source>
        <dbReference type="Proteomes" id="UP000036867"/>
    </source>
</evidence>
<organism evidence="1 2">
    <name type="scientific">Viridibacillus arvi</name>
    <dbReference type="NCBI Taxonomy" id="263475"/>
    <lineage>
        <taxon>Bacteria</taxon>
        <taxon>Bacillati</taxon>
        <taxon>Bacillota</taxon>
        <taxon>Bacilli</taxon>
        <taxon>Bacillales</taxon>
        <taxon>Caryophanaceae</taxon>
        <taxon>Viridibacillus</taxon>
    </lineage>
</organism>
<dbReference type="Proteomes" id="UP000036867">
    <property type="component" value="Unassembled WGS sequence"/>
</dbReference>
<protein>
    <submittedName>
        <fullName evidence="1">Uncharacterized protein</fullName>
    </submittedName>
</protein>
<accession>A0A0M0LDB8</accession>
<keyword evidence="2" id="KW-1185">Reference proteome</keyword>
<name>A0A0M0LDB8_9BACL</name>
<gene>
    <name evidence="1" type="ORF">AMD00_09720</name>
</gene>
<sequence length="78" mass="9215">MVLIYQYSIPTAYSVRFTKSAYKCKIIDIIVGLLLRNSVFFMEKIMYTLDEKINGYVSTLVQKLIFARFRRTGVEYNE</sequence>
<dbReference type="EMBL" id="LILB01000005">
    <property type="protein sequence ID" value="KOO48708.1"/>
    <property type="molecule type" value="Genomic_DNA"/>
</dbReference>
<reference evidence="2" key="1">
    <citation type="submission" date="2015-08" db="EMBL/GenBank/DDBJ databases">
        <title>Fjat-10028 dsm 16317.</title>
        <authorList>
            <person name="Liu B."/>
            <person name="Wang J."/>
            <person name="Zhu Y."/>
            <person name="Liu G."/>
            <person name="Chen Q."/>
            <person name="Chen Z."/>
            <person name="Lan J."/>
            <person name="Che J."/>
            <person name="Ge C."/>
            <person name="Shi H."/>
            <person name="Pan Z."/>
            <person name="Liu X."/>
        </authorList>
    </citation>
    <scope>NUCLEOTIDE SEQUENCE [LARGE SCALE GENOMIC DNA]</scope>
    <source>
        <strain evidence="2">DSM 16317</strain>
    </source>
</reference>
<dbReference type="AlphaFoldDB" id="A0A0M0LDB8"/>
<evidence type="ECO:0000313" key="1">
    <source>
        <dbReference type="EMBL" id="KOO48708.1"/>
    </source>
</evidence>
<proteinExistence type="predicted"/>
<comment type="caution">
    <text evidence="1">The sequence shown here is derived from an EMBL/GenBank/DDBJ whole genome shotgun (WGS) entry which is preliminary data.</text>
</comment>